<dbReference type="Proteomes" id="UP000215914">
    <property type="component" value="Unassembled WGS sequence"/>
</dbReference>
<keyword evidence="3" id="KW-1185">Reference proteome</keyword>
<gene>
    <name evidence="2" type="ORF">HanXRQr2_Chr12g0561321</name>
</gene>
<proteinExistence type="predicted"/>
<evidence type="ECO:0000313" key="3">
    <source>
        <dbReference type="Proteomes" id="UP000215914"/>
    </source>
</evidence>
<dbReference type="InterPro" id="IPR026960">
    <property type="entry name" value="RVT-Znf"/>
</dbReference>
<evidence type="ECO:0000259" key="1">
    <source>
        <dbReference type="Pfam" id="PF13966"/>
    </source>
</evidence>
<keyword evidence="2" id="KW-0808">Transferase</keyword>
<dbReference type="GO" id="GO:0003964">
    <property type="term" value="F:RNA-directed DNA polymerase activity"/>
    <property type="evidence" value="ECO:0007669"/>
    <property type="project" value="UniProtKB-KW"/>
</dbReference>
<dbReference type="Gramene" id="mRNA:HanXRQr2_Chr12g0561321">
    <property type="protein sequence ID" value="CDS:HanXRQr2_Chr12g0561321.1"/>
    <property type="gene ID" value="HanXRQr2_Chr12g0561321"/>
</dbReference>
<dbReference type="Pfam" id="PF13966">
    <property type="entry name" value="zf-RVT"/>
    <property type="match status" value="1"/>
</dbReference>
<organism evidence="2 3">
    <name type="scientific">Helianthus annuus</name>
    <name type="common">Common sunflower</name>
    <dbReference type="NCBI Taxonomy" id="4232"/>
    <lineage>
        <taxon>Eukaryota</taxon>
        <taxon>Viridiplantae</taxon>
        <taxon>Streptophyta</taxon>
        <taxon>Embryophyta</taxon>
        <taxon>Tracheophyta</taxon>
        <taxon>Spermatophyta</taxon>
        <taxon>Magnoliopsida</taxon>
        <taxon>eudicotyledons</taxon>
        <taxon>Gunneridae</taxon>
        <taxon>Pentapetalae</taxon>
        <taxon>asterids</taxon>
        <taxon>campanulids</taxon>
        <taxon>Asterales</taxon>
        <taxon>Asteraceae</taxon>
        <taxon>Asteroideae</taxon>
        <taxon>Heliantheae alliance</taxon>
        <taxon>Heliantheae</taxon>
        <taxon>Helianthus</taxon>
    </lineage>
</organism>
<protein>
    <submittedName>
        <fullName evidence="2">Reverse transcriptase zinc-binding domain-containing protein</fullName>
    </submittedName>
</protein>
<dbReference type="EMBL" id="MNCJ02000327">
    <property type="protein sequence ID" value="KAF5779589.1"/>
    <property type="molecule type" value="Genomic_DNA"/>
</dbReference>
<feature type="domain" description="Reverse transcriptase zinc-binding" evidence="1">
    <location>
        <begin position="168"/>
        <end position="253"/>
    </location>
</feature>
<accession>A0A9K3HJP2</accession>
<dbReference type="PANTHER" id="PTHR33116:SF78">
    <property type="entry name" value="OS12G0587133 PROTEIN"/>
    <property type="match status" value="1"/>
</dbReference>
<dbReference type="PANTHER" id="PTHR33116">
    <property type="entry name" value="REVERSE TRANSCRIPTASE ZINC-BINDING DOMAIN-CONTAINING PROTEIN-RELATED-RELATED"/>
    <property type="match status" value="1"/>
</dbReference>
<comment type="caution">
    <text evidence="2">The sequence shown here is derived from an EMBL/GenBank/DDBJ whole genome shotgun (WGS) entry which is preliminary data.</text>
</comment>
<keyword evidence="2" id="KW-0695">RNA-directed DNA polymerase</keyword>
<reference evidence="2" key="2">
    <citation type="submission" date="2020-06" db="EMBL/GenBank/DDBJ databases">
        <title>Helianthus annuus Genome sequencing and assembly Release 2.</title>
        <authorList>
            <person name="Gouzy J."/>
            <person name="Langlade N."/>
            <person name="Munos S."/>
        </authorList>
    </citation>
    <scope>NUCLEOTIDE SEQUENCE</scope>
    <source>
        <tissue evidence="2">Leaves</tissue>
    </source>
</reference>
<name>A0A9K3HJP2_HELAN</name>
<keyword evidence="2" id="KW-0548">Nucleotidyltransferase</keyword>
<reference evidence="2" key="1">
    <citation type="journal article" date="2017" name="Nature">
        <title>The sunflower genome provides insights into oil metabolism, flowering and Asterid evolution.</title>
        <authorList>
            <person name="Badouin H."/>
            <person name="Gouzy J."/>
            <person name="Grassa C.J."/>
            <person name="Murat F."/>
            <person name="Staton S.E."/>
            <person name="Cottret L."/>
            <person name="Lelandais-Briere C."/>
            <person name="Owens G.L."/>
            <person name="Carrere S."/>
            <person name="Mayjonade B."/>
            <person name="Legrand L."/>
            <person name="Gill N."/>
            <person name="Kane N.C."/>
            <person name="Bowers J.E."/>
            <person name="Hubner S."/>
            <person name="Bellec A."/>
            <person name="Berard A."/>
            <person name="Berges H."/>
            <person name="Blanchet N."/>
            <person name="Boniface M.C."/>
            <person name="Brunel D."/>
            <person name="Catrice O."/>
            <person name="Chaidir N."/>
            <person name="Claudel C."/>
            <person name="Donnadieu C."/>
            <person name="Faraut T."/>
            <person name="Fievet G."/>
            <person name="Helmstetter N."/>
            <person name="King M."/>
            <person name="Knapp S.J."/>
            <person name="Lai Z."/>
            <person name="Le Paslier M.C."/>
            <person name="Lippi Y."/>
            <person name="Lorenzon L."/>
            <person name="Mandel J.R."/>
            <person name="Marage G."/>
            <person name="Marchand G."/>
            <person name="Marquand E."/>
            <person name="Bret-Mestries E."/>
            <person name="Morien E."/>
            <person name="Nambeesan S."/>
            <person name="Nguyen T."/>
            <person name="Pegot-Espagnet P."/>
            <person name="Pouilly N."/>
            <person name="Raftis F."/>
            <person name="Sallet E."/>
            <person name="Schiex T."/>
            <person name="Thomas J."/>
            <person name="Vandecasteele C."/>
            <person name="Vares D."/>
            <person name="Vear F."/>
            <person name="Vautrin S."/>
            <person name="Crespi M."/>
            <person name="Mangin B."/>
            <person name="Burke J.M."/>
            <person name="Salse J."/>
            <person name="Munos S."/>
            <person name="Vincourt P."/>
            <person name="Rieseberg L.H."/>
            <person name="Langlade N.B."/>
        </authorList>
    </citation>
    <scope>NUCLEOTIDE SEQUENCE</scope>
    <source>
        <tissue evidence="2">Leaves</tissue>
    </source>
</reference>
<dbReference type="AlphaFoldDB" id="A0A9K3HJP2"/>
<sequence>MLAKWWWRFKTEKDGLWRRVVWAIHHNSRGWKDIPTKVSIPGPWKSITSIRSILLQAGLDLEKATSAELGNGKNICFWLDCWAGNEPFYVMFPELFRAEKHKGCLVQDRLVTNGPNLIFSWAWLTPELGDIEADQLNQVVGLICGSSGLNMSSGMDRWQWTLDGGGSFSVASIKKTLSSVNRVRPGKAFEWNNWVPKKVGIVAWRAEMERLPTRCALAARSIPVNDRTCIMCGSYDESSEHLLVSCQFAQMVWQNIALWCSIPPIIAFDLKDMLTLHEVCTVSGKKKKVLHAVILVAIWSIWKSRNEAVFQQKSPNMTKTLDEIKAMAYLWVKNRSRSMTLTWEDWSKFKI</sequence>
<evidence type="ECO:0000313" key="2">
    <source>
        <dbReference type="EMBL" id="KAF5779589.1"/>
    </source>
</evidence>